<comment type="pathway">
    <text evidence="2">Protein modification; protein glycosylation.</text>
</comment>
<keyword evidence="9" id="KW-0735">Signal-anchor</keyword>
<evidence type="ECO:0000259" key="12">
    <source>
        <dbReference type="Pfam" id="PF02434"/>
    </source>
</evidence>
<organism evidence="13 14">
    <name type="scientific">Symbiodinium pilosum</name>
    <name type="common">Dinoflagellate</name>
    <dbReference type="NCBI Taxonomy" id="2952"/>
    <lineage>
        <taxon>Eukaryota</taxon>
        <taxon>Sar</taxon>
        <taxon>Alveolata</taxon>
        <taxon>Dinophyceae</taxon>
        <taxon>Suessiales</taxon>
        <taxon>Symbiodiniaceae</taxon>
        <taxon>Symbiodinium</taxon>
    </lineage>
</organism>
<keyword evidence="11" id="KW-0472">Membrane</keyword>
<sequence>MMHPAFYKRTSERSFFADKQSEVGTGQGWQGRKDNAGILFVVLSHSSNYETQVDAIMNTWGGDVREVRADGLLIVGDEARPDHEPPIMGVSMCGDDHGKALCCRIGYALQEAAKQLEEYSWFFVLDDDVYVNIDNARQALLARDPSDLIALGIPNCGVEDAGGFCGGAGYIVSQASLRKIMARSGEAFQADLMGNLVSGADGSVWGDLSVS</sequence>
<evidence type="ECO:0000256" key="6">
    <source>
        <dbReference type="ARBA" id="ARBA00022679"/>
    </source>
</evidence>
<dbReference type="GO" id="GO:0016263">
    <property type="term" value="F:glycoprotein-N-acetylgalactosamine 3-beta-galactosyltransferase activity"/>
    <property type="evidence" value="ECO:0007669"/>
    <property type="project" value="UniProtKB-EC"/>
</dbReference>
<keyword evidence="7" id="KW-0812">Transmembrane</keyword>
<dbReference type="Gene3D" id="3.90.550.50">
    <property type="match status" value="1"/>
</dbReference>
<dbReference type="PANTHER" id="PTHR23033">
    <property type="entry name" value="BETA1,3-GALACTOSYLTRANSFERASE"/>
    <property type="match status" value="1"/>
</dbReference>
<gene>
    <name evidence="13" type="primary">C1GALT1</name>
    <name evidence="13" type="ORF">SPIL2461_LOCUS10722</name>
</gene>
<dbReference type="EC" id="2.4.1.122" evidence="4"/>
<accession>A0A812RIC3</accession>
<keyword evidence="5" id="KW-0328">Glycosyltransferase</keyword>
<evidence type="ECO:0000256" key="1">
    <source>
        <dbReference type="ARBA" id="ARBA00004606"/>
    </source>
</evidence>
<comment type="subcellular location">
    <subcellularLocation>
        <location evidence="1">Membrane</location>
        <topology evidence="1">Single-pass type II membrane protein</topology>
    </subcellularLocation>
</comment>
<protein>
    <recommendedName>
        <fullName evidence="4">N-acetylgalactosaminide beta-1,3-galactosyltransferase</fullName>
        <ecNumber evidence="4">2.4.1.122</ecNumber>
    </recommendedName>
</protein>
<dbReference type="Proteomes" id="UP000649617">
    <property type="component" value="Unassembled WGS sequence"/>
</dbReference>
<dbReference type="InterPro" id="IPR003378">
    <property type="entry name" value="Fringe-like_glycosylTrfase"/>
</dbReference>
<dbReference type="OrthoDB" id="414175at2759"/>
<dbReference type="EMBL" id="CAJNIZ010020391">
    <property type="protein sequence ID" value="CAE7439792.1"/>
    <property type="molecule type" value="Genomic_DNA"/>
</dbReference>
<keyword evidence="8" id="KW-0547">Nucleotide-binding</keyword>
<dbReference type="InterPro" id="IPR026050">
    <property type="entry name" value="C1GALT1/C1GALT1_chp1"/>
</dbReference>
<proteinExistence type="inferred from homology"/>
<dbReference type="AlphaFoldDB" id="A0A812RIC3"/>
<evidence type="ECO:0000256" key="5">
    <source>
        <dbReference type="ARBA" id="ARBA00022676"/>
    </source>
</evidence>
<keyword evidence="6" id="KW-0808">Transferase</keyword>
<evidence type="ECO:0000256" key="11">
    <source>
        <dbReference type="ARBA" id="ARBA00023136"/>
    </source>
</evidence>
<evidence type="ECO:0000256" key="7">
    <source>
        <dbReference type="ARBA" id="ARBA00022692"/>
    </source>
</evidence>
<evidence type="ECO:0000256" key="3">
    <source>
        <dbReference type="ARBA" id="ARBA00006462"/>
    </source>
</evidence>
<keyword evidence="14" id="KW-1185">Reference proteome</keyword>
<feature type="non-terminal residue" evidence="13">
    <location>
        <position position="211"/>
    </location>
</feature>
<evidence type="ECO:0000256" key="2">
    <source>
        <dbReference type="ARBA" id="ARBA00004922"/>
    </source>
</evidence>
<comment type="similarity">
    <text evidence="3">Belongs to the glycosyltransferase 31 family. Beta3-Gal-T subfamily.</text>
</comment>
<evidence type="ECO:0000313" key="14">
    <source>
        <dbReference type="Proteomes" id="UP000649617"/>
    </source>
</evidence>
<feature type="domain" description="Fringe-like glycosyltransferase" evidence="12">
    <location>
        <begin position="38"/>
        <end position="185"/>
    </location>
</feature>
<dbReference type="GO" id="GO:0016020">
    <property type="term" value="C:membrane"/>
    <property type="evidence" value="ECO:0007669"/>
    <property type="project" value="UniProtKB-SubCell"/>
</dbReference>
<keyword evidence="10" id="KW-1133">Transmembrane helix</keyword>
<dbReference type="Pfam" id="PF02434">
    <property type="entry name" value="Fringe"/>
    <property type="match status" value="1"/>
</dbReference>
<evidence type="ECO:0000256" key="4">
    <source>
        <dbReference type="ARBA" id="ARBA00012557"/>
    </source>
</evidence>
<evidence type="ECO:0000256" key="9">
    <source>
        <dbReference type="ARBA" id="ARBA00022968"/>
    </source>
</evidence>
<evidence type="ECO:0000313" key="13">
    <source>
        <dbReference type="EMBL" id="CAE7439792.1"/>
    </source>
</evidence>
<name>A0A812RIC3_SYMPI</name>
<dbReference type="GO" id="GO:0000166">
    <property type="term" value="F:nucleotide binding"/>
    <property type="evidence" value="ECO:0007669"/>
    <property type="project" value="UniProtKB-KW"/>
</dbReference>
<comment type="caution">
    <text evidence="13">The sequence shown here is derived from an EMBL/GenBank/DDBJ whole genome shotgun (WGS) entry which is preliminary data.</text>
</comment>
<evidence type="ECO:0000256" key="10">
    <source>
        <dbReference type="ARBA" id="ARBA00022989"/>
    </source>
</evidence>
<reference evidence="13" key="1">
    <citation type="submission" date="2021-02" db="EMBL/GenBank/DDBJ databases">
        <authorList>
            <person name="Dougan E. K."/>
            <person name="Rhodes N."/>
            <person name="Thang M."/>
            <person name="Chan C."/>
        </authorList>
    </citation>
    <scope>NUCLEOTIDE SEQUENCE</scope>
</reference>
<evidence type="ECO:0000256" key="8">
    <source>
        <dbReference type="ARBA" id="ARBA00022741"/>
    </source>
</evidence>
<dbReference type="PANTHER" id="PTHR23033:SF14">
    <property type="entry name" value="GLYCOPROTEIN-N-ACETYLGALACTOSAMINE 3-BETA-GALACTOSYLTRANSFERASE 1-RELATED"/>
    <property type="match status" value="1"/>
</dbReference>